<evidence type="ECO:0000256" key="7">
    <source>
        <dbReference type="ARBA" id="ARBA00022741"/>
    </source>
</evidence>
<keyword evidence="3" id="KW-0723">Serine/threonine-protein kinase</keyword>
<dbReference type="InterPro" id="IPR000719">
    <property type="entry name" value="Prot_kinase_dom"/>
</dbReference>
<dbReference type="InterPro" id="IPR011009">
    <property type="entry name" value="Kinase-like_dom_sf"/>
</dbReference>
<evidence type="ECO:0000256" key="11">
    <source>
        <dbReference type="ARBA" id="ARBA00023136"/>
    </source>
</evidence>
<feature type="compositionally biased region" description="Low complexity" evidence="15">
    <location>
        <begin position="735"/>
        <end position="752"/>
    </location>
</feature>
<dbReference type="GO" id="GO:0005524">
    <property type="term" value="F:ATP binding"/>
    <property type="evidence" value="ECO:0007669"/>
    <property type="project" value="UniProtKB-UniRule"/>
</dbReference>
<keyword evidence="4" id="KW-0597">Phosphoprotein</keyword>
<protein>
    <recommendedName>
        <fullName evidence="2">non-specific serine/threonine protein kinase</fullName>
        <ecNumber evidence="2">2.7.11.1</ecNumber>
    </recommendedName>
</protein>
<dbReference type="AlphaFoldDB" id="A0AAV2KLG5"/>
<keyword evidence="8" id="KW-0418">Kinase</keyword>
<evidence type="ECO:0000256" key="15">
    <source>
        <dbReference type="SAM" id="MobiDB-lite"/>
    </source>
</evidence>
<comment type="catalytic activity">
    <reaction evidence="12">
        <text>L-threonyl-[protein] + ATP = O-phospho-L-threonyl-[protein] + ADP + H(+)</text>
        <dbReference type="Rhea" id="RHEA:46608"/>
        <dbReference type="Rhea" id="RHEA-COMP:11060"/>
        <dbReference type="Rhea" id="RHEA-COMP:11605"/>
        <dbReference type="ChEBI" id="CHEBI:15378"/>
        <dbReference type="ChEBI" id="CHEBI:30013"/>
        <dbReference type="ChEBI" id="CHEBI:30616"/>
        <dbReference type="ChEBI" id="CHEBI:61977"/>
        <dbReference type="ChEBI" id="CHEBI:456216"/>
        <dbReference type="EC" id="2.7.11.1"/>
    </reaction>
</comment>
<proteinExistence type="predicted"/>
<feature type="compositionally biased region" description="Acidic residues" evidence="15">
    <location>
        <begin position="852"/>
        <end position="867"/>
    </location>
</feature>
<sequence>MKIHGVQLLKSPDLGRHSLLYLKEIGHGWFGKVMLGEVNAGHSTTQVVVKELKASASAQEQSDFLEEVQPYRLQHPALVMCLAQCTEVTPYLLIMEFCPLGDLKNYLRSCRGADADADADAEAPDPSILQRMVCDIASGLLHLHKQNFIHSDLALRNCLLTSELSVKIGDYGLSHSRYKEDYYITQDQIWVPLRWIAPELIDEVHGNLLVVDQTKNSNIWSLGVTMWELFELGNLPYRQFSDRQVLTYALKEEQLKLPKPHLQFPLSERWYEVMQFCWLQPELRPSSEEVHLLVTYLCAKGSSEAEEDFEQRWNALRPNLLGSNTHTSSAALVLTPTPLKQTQVELASSASSFPLLEHFPDSGDDLLTVTETSQGLNFEYKWEQARAEQPYCSSSTSGPLGQGNPHYQDIYYSCRESTCRGDSPTYYEPEHPGVVPVLSAHSPSISSEYYIRIEEPVECNITLDDSIVDYSPGLEACSVSPETASCKAQDSNRELHRGVGVTTSLVGLGDYSEDEDDDLTYITAGIFADFNLDYANLEEEELSPIKHTHGTPGSVDTLNLSSSMEQAFSPDNFNIPLLPKSLDSGYDTENNESPEFLFKDDQSPRIGGDFVLEMDLGQEISSNIQLKALTDKSPYRDSAYFSDYENERSPHKDGSRFFPNSDKTHLLKDVKFNYDVQHTKANVDVDVNSRRLATPGLSMLSPFPPEMGGCLTKECAPVDEELGLETDHSPEELPSELSSSMSEPSSSVQEGSSHQEDKKTGNSLPNKSLQSNCTLNEDTTDGSAEDEEIPEISSVGKDEARADVTINEDDFEDIDADSQDSLCEEPSNGPANLSTSSSLLELCGEDVRAPLEEAEEEYDSDDSESDEELRTYNIQEEDSDESEEDFSAVPVVFSDCSRASHLRSLLKMPTLLTESFCEELDKKKKAVSFFDDVTVFLFDQESPTGELSDYTFVTDTESLEEEELPLKDPETPMDTALEPEINDKRVTNELEDVVCEPNLPSPNDHPESLSCPVPSPTRSEVPKPSSVALNRFMVSRFSITHVIDPNASSVAETIDGSPN</sequence>
<keyword evidence="5" id="KW-0808">Transferase</keyword>
<feature type="compositionally biased region" description="Acidic residues" evidence="15">
    <location>
        <begin position="778"/>
        <end position="790"/>
    </location>
</feature>
<evidence type="ECO:0000256" key="2">
    <source>
        <dbReference type="ARBA" id="ARBA00012513"/>
    </source>
</evidence>
<evidence type="ECO:0000313" key="18">
    <source>
        <dbReference type="Proteomes" id="UP001497482"/>
    </source>
</evidence>
<feature type="binding site" evidence="14">
    <location>
        <position position="50"/>
    </location>
    <ligand>
        <name>ATP</name>
        <dbReference type="ChEBI" id="CHEBI:30616"/>
    </ligand>
</feature>
<evidence type="ECO:0000256" key="8">
    <source>
        <dbReference type="ARBA" id="ARBA00022777"/>
    </source>
</evidence>
<evidence type="ECO:0000256" key="9">
    <source>
        <dbReference type="ARBA" id="ARBA00022840"/>
    </source>
</evidence>
<evidence type="ECO:0000256" key="13">
    <source>
        <dbReference type="ARBA" id="ARBA00048679"/>
    </source>
</evidence>
<feature type="compositionally biased region" description="Acidic residues" evidence="15">
    <location>
        <begin position="875"/>
        <end position="886"/>
    </location>
</feature>
<dbReference type="FunFam" id="1.10.510.10:FF:000347">
    <property type="entry name" value="Apoptosis associated tyrosine kinase"/>
    <property type="match status" value="1"/>
</dbReference>
<dbReference type="PANTHER" id="PTHR24417:SF9">
    <property type="entry name" value="SERINE_THREONINE-PROTEIN KINASE LMTK1 ISOFORM X1"/>
    <property type="match status" value="1"/>
</dbReference>
<keyword evidence="10" id="KW-1133">Transmembrane helix</keyword>
<feature type="compositionally biased region" description="Polar residues" evidence="15">
    <location>
        <begin position="761"/>
        <end position="777"/>
    </location>
</feature>
<keyword evidence="6" id="KW-0812">Transmembrane</keyword>
<evidence type="ECO:0000256" key="1">
    <source>
        <dbReference type="ARBA" id="ARBA00004167"/>
    </source>
</evidence>
<keyword evidence="11" id="KW-0472">Membrane</keyword>
<feature type="region of interest" description="Disordered" evidence="15">
    <location>
        <begin position="726"/>
        <end position="886"/>
    </location>
</feature>
<gene>
    <name evidence="17" type="ORF">KC01_LOCUS18064</name>
</gene>
<evidence type="ECO:0000256" key="10">
    <source>
        <dbReference type="ARBA" id="ARBA00022989"/>
    </source>
</evidence>
<dbReference type="PRINTS" id="PR00109">
    <property type="entry name" value="TYRKINASE"/>
</dbReference>
<dbReference type="PROSITE" id="PS00109">
    <property type="entry name" value="PROTEIN_KINASE_TYR"/>
    <property type="match status" value="1"/>
</dbReference>
<dbReference type="GO" id="GO:0004713">
    <property type="term" value="F:protein tyrosine kinase activity"/>
    <property type="evidence" value="ECO:0007669"/>
    <property type="project" value="TreeGrafter"/>
</dbReference>
<evidence type="ECO:0000256" key="14">
    <source>
        <dbReference type="PROSITE-ProRule" id="PRU10141"/>
    </source>
</evidence>
<accession>A0AAV2KLG5</accession>
<dbReference type="Pfam" id="PF07714">
    <property type="entry name" value="PK_Tyr_Ser-Thr"/>
    <property type="match status" value="1"/>
</dbReference>
<dbReference type="Proteomes" id="UP001497482">
    <property type="component" value="Chromosome 18"/>
</dbReference>
<evidence type="ECO:0000256" key="5">
    <source>
        <dbReference type="ARBA" id="ARBA00022679"/>
    </source>
</evidence>
<dbReference type="EMBL" id="OZ035840">
    <property type="protein sequence ID" value="CAL1588234.1"/>
    <property type="molecule type" value="Genomic_DNA"/>
</dbReference>
<feature type="region of interest" description="Disordered" evidence="15">
    <location>
        <begin position="995"/>
        <end position="1024"/>
    </location>
</feature>
<dbReference type="InterPro" id="IPR017441">
    <property type="entry name" value="Protein_kinase_ATP_BS"/>
</dbReference>
<evidence type="ECO:0000256" key="4">
    <source>
        <dbReference type="ARBA" id="ARBA00022553"/>
    </source>
</evidence>
<keyword evidence="18" id="KW-1185">Reference proteome</keyword>
<dbReference type="GO" id="GO:0012505">
    <property type="term" value="C:endomembrane system"/>
    <property type="evidence" value="ECO:0007669"/>
    <property type="project" value="UniProtKB-ARBA"/>
</dbReference>
<dbReference type="GO" id="GO:0016020">
    <property type="term" value="C:membrane"/>
    <property type="evidence" value="ECO:0007669"/>
    <property type="project" value="UniProtKB-SubCell"/>
</dbReference>
<dbReference type="Gene3D" id="1.10.510.10">
    <property type="entry name" value="Transferase(Phosphotransferase) domain 1"/>
    <property type="match status" value="1"/>
</dbReference>
<reference evidence="17 18" key="1">
    <citation type="submission" date="2024-04" db="EMBL/GenBank/DDBJ databases">
        <authorList>
            <person name="Waldvogel A.-M."/>
            <person name="Schoenle A."/>
        </authorList>
    </citation>
    <scope>NUCLEOTIDE SEQUENCE [LARGE SCALE GENOMIC DNA]</scope>
</reference>
<name>A0AAV2KLG5_KNICA</name>
<dbReference type="GO" id="GO:0004674">
    <property type="term" value="F:protein serine/threonine kinase activity"/>
    <property type="evidence" value="ECO:0007669"/>
    <property type="project" value="UniProtKB-KW"/>
</dbReference>
<evidence type="ECO:0000256" key="3">
    <source>
        <dbReference type="ARBA" id="ARBA00022527"/>
    </source>
</evidence>
<dbReference type="FunFam" id="3.30.200.20:FF:000275">
    <property type="entry name" value="Apoptosis associated tyrosine kinase"/>
    <property type="match status" value="1"/>
</dbReference>
<dbReference type="PROSITE" id="PS50011">
    <property type="entry name" value="PROTEIN_KINASE_DOM"/>
    <property type="match status" value="1"/>
</dbReference>
<dbReference type="PROSITE" id="PS00107">
    <property type="entry name" value="PROTEIN_KINASE_ATP"/>
    <property type="match status" value="1"/>
</dbReference>
<evidence type="ECO:0000256" key="12">
    <source>
        <dbReference type="ARBA" id="ARBA00047899"/>
    </source>
</evidence>
<evidence type="ECO:0000259" key="16">
    <source>
        <dbReference type="PROSITE" id="PS50011"/>
    </source>
</evidence>
<dbReference type="InterPro" id="IPR008266">
    <property type="entry name" value="Tyr_kinase_AS"/>
</dbReference>
<dbReference type="EC" id="2.7.11.1" evidence="2"/>
<feature type="domain" description="Protein kinase" evidence="16">
    <location>
        <begin position="19"/>
        <end position="294"/>
    </location>
</feature>
<dbReference type="GO" id="GO:0007420">
    <property type="term" value="P:brain development"/>
    <property type="evidence" value="ECO:0007669"/>
    <property type="project" value="TreeGrafter"/>
</dbReference>
<keyword evidence="7 14" id="KW-0547">Nucleotide-binding</keyword>
<dbReference type="PANTHER" id="PTHR24417">
    <property type="entry name" value="SERINE/THREONINE-PROTEIN KINASE LMTK1"/>
    <property type="match status" value="1"/>
</dbReference>
<dbReference type="InterPro" id="IPR001245">
    <property type="entry name" value="Ser-Thr/Tyr_kinase_cat_dom"/>
</dbReference>
<dbReference type="SUPFAM" id="SSF56112">
    <property type="entry name" value="Protein kinase-like (PK-like)"/>
    <property type="match status" value="1"/>
</dbReference>
<dbReference type="GO" id="GO:0005737">
    <property type="term" value="C:cytoplasm"/>
    <property type="evidence" value="ECO:0007669"/>
    <property type="project" value="UniProtKB-ARBA"/>
</dbReference>
<comment type="subcellular location">
    <subcellularLocation>
        <location evidence="1">Membrane</location>
        <topology evidence="1">Single-pass membrane protein</topology>
    </subcellularLocation>
</comment>
<organism evidence="17 18">
    <name type="scientific">Knipowitschia caucasica</name>
    <name type="common">Caucasian dwarf goby</name>
    <name type="synonym">Pomatoschistus caucasicus</name>
    <dbReference type="NCBI Taxonomy" id="637954"/>
    <lineage>
        <taxon>Eukaryota</taxon>
        <taxon>Metazoa</taxon>
        <taxon>Chordata</taxon>
        <taxon>Craniata</taxon>
        <taxon>Vertebrata</taxon>
        <taxon>Euteleostomi</taxon>
        <taxon>Actinopterygii</taxon>
        <taxon>Neopterygii</taxon>
        <taxon>Teleostei</taxon>
        <taxon>Neoteleostei</taxon>
        <taxon>Acanthomorphata</taxon>
        <taxon>Gobiaria</taxon>
        <taxon>Gobiiformes</taxon>
        <taxon>Gobioidei</taxon>
        <taxon>Gobiidae</taxon>
        <taxon>Gobiinae</taxon>
        <taxon>Knipowitschia</taxon>
    </lineage>
</organism>
<feature type="compositionally biased region" description="Polar residues" evidence="15">
    <location>
        <begin position="829"/>
        <end position="839"/>
    </location>
</feature>
<dbReference type="Gene3D" id="3.30.200.20">
    <property type="entry name" value="Phosphorylase Kinase, domain 1"/>
    <property type="match status" value="1"/>
</dbReference>
<keyword evidence="9 14" id="KW-0067">ATP-binding</keyword>
<evidence type="ECO:0000256" key="6">
    <source>
        <dbReference type="ARBA" id="ARBA00022692"/>
    </source>
</evidence>
<evidence type="ECO:0000313" key="17">
    <source>
        <dbReference type="EMBL" id="CAL1588234.1"/>
    </source>
</evidence>
<comment type="catalytic activity">
    <reaction evidence="13">
        <text>L-seryl-[protein] + ATP = O-phospho-L-seryl-[protein] + ADP + H(+)</text>
        <dbReference type="Rhea" id="RHEA:17989"/>
        <dbReference type="Rhea" id="RHEA-COMP:9863"/>
        <dbReference type="Rhea" id="RHEA-COMP:11604"/>
        <dbReference type="ChEBI" id="CHEBI:15378"/>
        <dbReference type="ChEBI" id="CHEBI:29999"/>
        <dbReference type="ChEBI" id="CHEBI:30616"/>
        <dbReference type="ChEBI" id="CHEBI:83421"/>
        <dbReference type="ChEBI" id="CHEBI:456216"/>
        <dbReference type="EC" id="2.7.11.1"/>
    </reaction>
</comment>
<feature type="compositionally biased region" description="Acidic residues" evidence="15">
    <location>
        <begin position="806"/>
        <end position="818"/>
    </location>
</feature>